<dbReference type="Proteomes" id="UP000030752">
    <property type="component" value="Unassembled WGS sequence"/>
</dbReference>
<sequence length="989" mass="109669">MWLSILATVLWALLWPTAATIRFQQESGAYLLADSAIGPTIAVSSNDSRSVLRAAEDFATDFGKITGVNGTVQSLSGDVNLDSAGPVIIAGTVGLSEVIGSLVNDGRIDVSSIEGQWEAYSTQLVSNPFPGIDQAFVIAGSDRRGTIYGMYDISSQMGVSPWHWWADVPATARDTVFVSNGSRIRGPPAVKYRGIFINDEQPALTNWLNERTRQTVYGTDDYNHVFYSSVYELLLRLKANYMWATTWNSMFYVDDPQNADTADLYGIVMGTSHTEPMTRQTVEQRDILNGTWAWATNEANVTDFMGEGVERTRNYETLYTMGMRGLGDVESPTLNGSQLEDIVHVQQNLIREVYGLDNVSSIPQMWCMYKEVGGYFAEGMEVPDDVTILWADDNWANNQRLPLGNETGRAAGAGIYYHADYVGAPRDYKWIDTNSLPKYWSELTQAYERHARQIWILNAGDLKPMEIPITFFLDMAYAAPEMSMPDTVRTWLQQWSAAQFGEDIAHQTAVILTNYSMYASRRKYELVETNTYSDINYDEANAVLGQWLELAQAAQDAHATLPEDLQPAYFQLVLHKCLAGLIYHQVTLTASKNHLYGLQRRSSTNAMAMRTLDYFSDDAMLTQRYHTMLDGKWNHMMDQTHFGYDYWQQPMRDLAPPLSFVQQSQVSLAGNLGVSCEGTNGTVPGDDNYHDLSSNSLSLPPMDPYGPTGWIDVFSRGNVETNFNVVSDKHVNVTPSSGVLSGPDGNNTDIRLSVSIDWSLAPNGSSVTTINVTTTTPSGNYYDNETYPYGNYQKATVQLPVNNTAAPTSFHGHVESDAHISIEAEHFTNATSTPSVSYITIPSYGRTLSGVCITPWTAASQSPTLDAPQLIYPFYTFTPASMANLTLYLGPGMNTDPTRPLRYAVAIDDEDPKTIQPNPLLGLWPLPPMWEGMVADFAMTNTTTHNLTRVGEHALRVWLLEPGVVLQKVVLDLGGVRDSYLGPPESVVV</sequence>
<evidence type="ECO:0000313" key="4">
    <source>
        <dbReference type="EMBL" id="ETN41045.1"/>
    </source>
</evidence>
<dbReference type="eggNOG" id="ENOG502QTU7">
    <property type="taxonomic scope" value="Eukaryota"/>
</dbReference>
<name>W2RXJ9_CYPE1</name>
<dbReference type="InterPro" id="IPR031924">
    <property type="entry name" value="GH115"/>
</dbReference>
<keyword evidence="2" id="KW-0732">Signal</keyword>
<dbReference type="Pfam" id="PF17829">
    <property type="entry name" value="GH115_C"/>
    <property type="match status" value="1"/>
</dbReference>
<dbReference type="Gene3D" id="2.60.120.1620">
    <property type="match status" value="1"/>
</dbReference>
<dbReference type="GeneID" id="19970318"/>
<feature type="domain" description="Gylcosyl hydrolase 115 C-terminal" evidence="3">
    <location>
        <begin position="812"/>
        <end position="985"/>
    </location>
</feature>
<reference evidence="4 5" key="1">
    <citation type="submission" date="2013-03" db="EMBL/GenBank/DDBJ databases">
        <title>The Genome Sequence of Phialophora europaea CBS 101466.</title>
        <authorList>
            <consortium name="The Broad Institute Genomics Platform"/>
            <person name="Cuomo C."/>
            <person name="de Hoog S."/>
            <person name="Gorbushina A."/>
            <person name="Walker B."/>
            <person name="Young S.K."/>
            <person name="Zeng Q."/>
            <person name="Gargeya S."/>
            <person name="Fitzgerald M."/>
            <person name="Haas B."/>
            <person name="Abouelleil A."/>
            <person name="Allen A.W."/>
            <person name="Alvarado L."/>
            <person name="Arachchi H.M."/>
            <person name="Berlin A.M."/>
            <person name="Chapman S.B."/>
            <person name="Gainer-Dewar J."/>
            <person name="Goldberg J."/>
            <person name="Griggs A."/>
            <person name="Gujja S."/>
            <person name="Hansen M."/>
            <person name="Howarth C."/>
            <person name="Imamovic A."/>
            <person name="Ireland A."/>
            <person name="Larimer J."/>
            <person name="McCowan C."/>
            <person name="Murphy C."/>
            <person name="Pearson M."/>
            <person name="Poon T.W."/>
            <person name="Priest M."/>
            <person name="Roberts A."/>
            <person name="Saif S."/>
            <person name="Shea T."/>
            <person name="Sisk P."/>
            <person name="Sykes S."/>
            <person name="Wortman J."/>
            <person name="Nusbaum C."/>
            <person name="Birren B."/>
        </authorList>
    </citation>
    <scope>NUCLEOTIDE SEQUENCE [LARGE SCALE GENOMIC DNA]</scope>
    <source>
        <strain evidence="4 5">CBS 101466</strain>
    </source>
</reference>
<dbReference type="HOGENOM" id="CLU_004852_0_0_1"/>
<evidence type="ECO:0000256" key="2">
    <source>
        <dbReference type="SAM" id="SignalP"/>
    </source>
</evidence>
<evidence type="ECO:0000256" key="1">
    <source>
        <dbReference type="ARBA" id="ARBA00022801"/>
    </source>
</evidence>
<dbReference type="InterPro" id="IPR029018">
    <property type="entry name" value="Hex-like_dom2"/>
</dbReference>
<feature type="signal peptide" evidence="2">
    <location>
        <begin position="1"/>
        <end position="19"/>
    </location>
</feature>
<dbReference type="AlphaFoldDB" id="W2RXJ9"/>
<dbReference type="Gene3D" id="3.20.20.520">
    <property type="entry name" value="Glycosyl hydrolase family 115"/>
    <property type="match status" value="1"/>
</dbReference>
<dbReference type="InParanoid" id="W2RXJ9"/>
<dbReference type="InterPro" id="IPR041437">
    <property type="entry name" value="GH115_C"/>
</dbReference>
<organism evidence="4 5">
    <name type="scientific">Cyphellophora europaea (strain CBS 101466)</name>
    <name type="common">Phialophora europaea</name>
    <dbReference type="NCBI Taxonomy" id="1220924"/>
    <lineage>
        <taxon>Eukaryota</taxon>
        <taxon>Fungi</taxon>
        <taxon>Dikarya</taxon>
        <taxon>Ascomycota</taxon>
        <taxon>Pezizomycotina</taxon>
        <taxon>Eurotiomycetes</taxon>
        <taxon>Chaetothyriomycetidae</taxon>
        <taxon>Chaetothyriales</taxon>
        <taxon>Cyphellophoraceae</taxon>
        <taxon>Cyphellophora</taxon>
    </lineage>
</organism>
<dbReference type="STRING" id="1220924.W2RXJ9"/>
<dbReference type="PANTHER" id="PTHR37842">
    <property type="match status" value="1"/>
</dbReference>
<dbReference type="EMBL" id="KB822719">
    <property type="protein sequence ID" value="ETN41045.1"/>
    <property type="molecule type" value="Genomic_DNA"/>
</dbReference>
<dbReference type="Pfam" id="PF15979">
    <property type="entry name" value="Glyco_hydro_115"/>
    <property type="match status" value="1"/>
</dbReference>
<protein>
    <recommendedName>
        <fullName evidence="3">Gylcosyl hydrolase 115 C-terminal domain-containing protein</fullName>
    </recommendedName>
</protein>
<dbReference type="Gene3D" id="1.20.58.2150">
    <property type="match status" value="1"/>
</dbReference>
<gene>
    <name evidence="4" type="ORF">HMPREF1541_02979</name>
</gene>
<accession>W2RXJ9</accession>
<keyword evidence="1" id="KW-0378">Hydrolase</keyword>
<dbReference type="VEuPathDB" id="FungiDB:HMPREF1541_02979"/>
<keyword evidence="5" id="KW-1185">Reference proteome</keyword>
<dbReference type="RefSeq" id="XP_008715554.1">
    <property type="nucleotide sequence ID" value="XM_008717332.1"/>
</dbReference>
<dbReference type="Gene3D" id="3.30.379.10">
    <property type="entry name" value="Chitobiase/beta-hexosaminidase domain 2-like"/>
    <property type="match status" value="1"/>
</dbReference>
<evidence type="ECO:0000259" key="3">
    <source>
        <dbReference type="Pfam" id="PF17829"/>
    </source>
</evidence>
<dbReference type="GO" id="GO:0016787">
    <property type="term" value="F:hydrolase activity"/>
    <property type="evidence" value="ECO:0007669"/>
    <property type="project" value="UniProtKB-KW"/>
</dbReference>
<proteinExistence type="predicted"/>
<dbReference type="InterPro" id="IPR042301">
    <property type="entry name" value="GH115_sf"/>
</dbReference>
<feature type="chain" id="PRO_5004823906" description="Gylcosyl hydrolase 115 C-terminal domain-containing protein" evidence="2">
    <location>
        <begin position="20"/>
        <end position="989"/>
    </location>
</feature>
<evidence type="ECO:0000313" key="5">
    <source>
        <dbReference type="Proteomes" id="UP000030752"/>
    </source>
</evidence>
<dbReference type="PANTHER" id="PTHR37842:SF2">
    <property type="entry name" value="GYLCOSYL HYDROLASE 115 C-TERMINAL DOMAIN-CONTAINING PROTEIN"/>
    <property type="match status" value="1"/>
</dbReference>
<dbReference type="OrthoDB" id="4849794at2759"/>